<dbReference type="Gene3D" id="2.40.10.340">
    <property type="entry name" value="Rod shape-determining protein MreC, domain 1"/>
    <property type="match status" value="1"/>
</dbReference>
<dbReference type="Proteomes" id="UP001204015">
    <property type="component" value="Unassembled WGS sequence"/>
</dbReference>
<evidence type="ECO:0000256" key="4">
    <source>
        <dbReference type="ARBA" id="ARBA00032089"/>
    </source>
</evidence>
<evidence type="ECO:0000259" key="6">
    <source>
        <dbReference type="Pfam" id="PF04085"/>
    </source>
</evidence>
<evidence type="ECO:0000256" key="3">
    <source>
        <dbReference type="ARBA" id="ARBA00022960"/>
    </source>
</evidence>
<evidence type="ECO:0000256" key="1">
    <source>
        <dbReference type="ARBA" id="ARBA00009369"/>
    </source>
</evidence>
<dbReference type="InterPro" id="IPR042175">
    <property type="entry name" value="Cell/Rod_MreC_2"/>
</dbReference>
<keyword evidence="8" id="KW-1185">Reference proteome</keyword>
<keyword evidence="5" id="KW-0812">Transmembrane</keyword>
<evidence type="ECO:0000256" key="2">
    <source>
        <dbReference type="ARBA" id="ARBA00013855"/>
    </source>
</evidence>
<dbReference type="EMBL" id="JAMXLY010000039">
    <property type="protein sequence ID" value="MCO6026110.1"/>
    <property type="molecule type" value="Genomic_DNA"/>
</dbReference>
<dbReference type="PANTHER" id="PTHR34138">
    <property type="entry name" value="CELL SHAPE-DETERMINING PROTEIN MREC"/>
    <property type="match status" value="1"/>
</dbReference>
<proteinExistence type="inferred from homology"/>
<feature type="domain" description="Rod shape-determining protein MreC beta-barrel core" evidence="6">
    <location>
        <begin position="116"/>
        <end position="263"/>
    </location>
</feature>
<comment type="similarity">
    <text evidence="1">Belongs to the MreC family.</text>
</comment>
<dbReference type="NCBIfam" id="NF010532">
    <property type="entry name" value="PRK13922.9-3"/>
    <property type="match status" value="1"/>
</dbReference>
<comment type="caution">
    <text evidence="7">The sequence shown here is derived from an EMBL/GenBank/DDBJ whole genome shotgun (WGS) entry which is preliminary data.</text>
</comment>
<protein>
    <recommendedName>
        <fullName evidence="2">Cell shape-determining protein MreC</fullName>
    </recommendedName>
    <alternativeName>
        <fullName evidence="4">Cell shape protein MreC</fullName>
    </alternativeName>
</protein>
<dbReference type="Gene3D" id="2.40.10.350">
    <property type="entry name" value="Rod shape-determining protein MreC, domain 2"/>
    <property type="match status" value="1"/>
</dbReference>
<dbReference type="PANTHER" id="PTHR34138:SF1">
    <property type="entry name" value="CELL SHAPE-DETERMINING PROTEIN MREC"/>
    <property type="match status" value="1"/>
</dbReference>
<dbReference type="InterPro" id="IPR055342">
    <property type="entry name" value="MreC_beta-barrel_core"/>
</dbReference>
<reference evidence="7 8" key="1">
    <citation type="submission" date="2022-06" db="EMBL/GenBank/DDBJ databases">
        <title>A taxonomic note on the genus Prevotella: Description of four novel genera and emended description of the genera Hallella and Xylanibacter.</title>
        <authorList>
            <person name="Hitch T.C.A."/>
        </authorList>
    </citation>
    <scope>NUCLEOTIDE SEQUENCE [LARGE SCALE GENOMIC DNA]</scope>
    <source>
        <strain evidence="7 8">DSM 100619</strain>
    </source>
</reference>
<name>A0ABT1BZ55_9BACT</name>
<organism evidence="7 8">
    <name type="scientific">Segatella cerevisiae</name>
    <dbReference type="NCBI Taxonomy" id="2053716"/>
    <lineage>
        <taxon>Bacteria</taxon>
        <taxon>Pseudomonadati</taxon>
        <taxon>Bacteroidota</taxon>
        <taxon>Bacteroidia</taxon>
        <taxon>Bacteroidales</taxon>
        <taxon>Prevotellaceae</taxon>
        <taxon>Segatella</taxon>
    </lineage>
</organism>
<dbReference type="RefSeq" id="WP_252761467.1">
    <property type="nucleotide sequence ID" value="NZ_JAMXLY010000039.1"/>
</dbReference>
<keyword evidence="3" id="KW-0133">Cell shape</keyword>
<evidence type="ECO:0000313" key="8">
    <source>
        <dbReference type="Proteomes" id="UP001204015"/>
    </source>
</evidence>
<accession>A0ABT1BZ55</accession>
<keyword evidence="5" id="KW-0472">Membrane</keyword>
<dbReference type="InterPro" id="IPR007221">
    <property type="entry name" value="MreC"/>
</dbReference>
<evidence type="ECO:0000313" key="7">
    <source>
        <dbReference type="EMBL" id="MCO6026110.1"/>
    </source>
</evidence>
<keyword evidence="5" id="KW-1133">Transmembrane helix</keyword>
<dbReference type="InterPro" id="IPR042177">
    <property type="entry name" value="Cell/Rod_1"/>
</dbReference>
<evidence type="ECO:0000256" key="5">
    <source>
        <dbReference type="SAM" id="Phobius"/>
    </source>
</evidence>
<gene>
    <name evidence="7" type="primary">mreC</name>
    <name evidence="7" type="ORF">NG821_09705</name>
</gene>
<dbReference type="Pfam" id="PF04085">
    <property type="entry name" value="MreC"/>
    <property type="match status" value="1"/>
</dbReference>
<feature type="transmembrane region" description="Helical" evidence="5">
    <location>
        <begin position="12"/>
        <end position="31"/>
    </location>
</feature>
<sequence>MKNLIEFLAKYNHWFVFILLEVMSFMLLFQWNSYQGSIFFSSANAVAGKVYEWDANIEHLFSLSKVNQQLTQRNVYLEHELMQLSHHLEKVSGDKNVMKSAQLDMLRNYRLIPAKVVSNSLDKRDNFITLDKGSADGVKKDMGVVCGTGVVGIVYLASDHYSVVIPVLNSQSNISVSIRNRGYFGYLHWTGGSSSTAYVDDVPLHAHFKLHDQIVTSGYSSVFPPGILAGTILHVYNSSDGLSYRLMVKLSTDFGNLRDVCVIDDAVMQERLQVLRAAQDSIKEKEGGDEN</sequence>